<sequence>MRTWTSELLKSRWGLTGVRLLERLRTYPTRFVERVASDQGWFAVKVDEAPGAIEEGSLQV</sequence>
<dbReference type="Proteomes" id="UP000256485">
    <property type="component" value="Unassembled WGS sequence"/>
</dbReference>
<name>A0A3D9VDI2_THECX</name>
<dbReference type="AlphaFoldDB" id="A0A3D9VDI2"/>
<evidence type="ECO:0000313" key="2">
    <source>
        <dbReference type="Proteomes" id="UP000256485"/>
    </source>
</evidence>
<gene>
    <name evidence="1" type="ORF">DFJ64_1626</name>
</gene>
<accession>A0A3D9VDI2</accession>
<evidence type="ECO:0000313" key="1">
    <source>
        <dbReference type="EMBL" id="REF36224.1"/>
    </source>
</evidence>
<organism evidence="1 2">
    <name type="scientific">Thermasporomyces composti</name>
    <dbReference type="NCBI Taxonomy" id="696763"/>
    <lineage>
        <taxon>Bacteria</taxon>
        <taxon>Bacillati</taxon>
        <taxon>Actinomycetota</taxon>
        <taxon>Actinomycetes</taxon>
        <taxon>Propionibacteriales</taxon>
        <taxon>Nocardioidaceae</taxon>
        <taxon>Thermasporomyces</taxon>
    </lineage>
</organism>
<keyword evidence="2" id="KW-1185">Reference proteome</keyword>
<reference evidence="1 2" key="1">
    <citation type="submission" date="2018-08" db="EMBL/GenBank/DDBJ databases">
        <title>Sequencing the genomes of 1000 actinobacteria strains.</title>
        <authorList>
            <person name="Klenk H.-P."/>
        </authorList>
    </citation>
    <scope>NUCLEOTIDE SEQUENCE [LARGE SCALE GENOMIC DNA]</scope>
    <source>
        <strain evidence="1 2">DSM 22891</strain>
    </source>
</reference>
<comment type="caution">
    <text evidence="1">The sequence shown here is derived from an EMBL/GenBank/DDBJ whole genome shotgun (WGS) entry which is preliminary data.</text>
</comment>
<dbReference type="EMBL" id="QTUC01000001">
    <property type="protein sequence ID" value="REF36224.1"/>
    <property type="molecule type" value="Genomic_DNA"/>
</dbReference>
<protein>
    <submittedName>
        <fullName evidence="1">Uncharacterized protein</fullName>
    </submittedName>
</protein>
<dbReference type="RefSeq" id="WP_115849894.1">
    <property type="nucleotide sequence ID" value="NZ_QTUC01000001.1"/>
</dbReference>
<proteinExistence type="predicted"/>